<dbReference type="GO" id="GO:0051258">
    <property type="term" value="P:protein polymerization"/>
    <property type="evidence" value="ECO:0007669"/>
    <property type="project" value="UniProtKB-UniRule"/>
</dbReference>
<feature type="binding site" evidence="4">
    <location>
        <begin position="172"/>
        <end position="174"/>
    </location>
    <ligand>
        <name>GTP</name>
        <dbReference type="ChEBI" id="CHEBI:37565"/>
    </ligand>
</feature>
<dbReference type="Pfam" id="PF00091">
    <property type="entry name" value="Tubulin"/>
    <property type="match status" value="1"/>
</dbReference>
<dbReference type="STRING" id="553175.POREN0001_1672"/>
<evidence type="ECO:0000256" key="1">
    <source>
        <dbReference type="ARBA" id="ARBA00009690"/>
    </source>
</evidence>
<keyword evidence="4" id="KW-0717">Septation</keyword>
<dbReference type="GO" id="GO:0000917">
    <property type="term" value="P:division septum assembly"/>
    <property type="evidence" value="ECO:0007669"/>
    <property type="project" value="UniProtKB-KW"/>
</dbReference>
<feature type="binding site" evidence="4">
    <location>
        <position position="204"/>
    </location>
    <ligand>
        <name>GTP</name>
        <dbReference type="ChEBI" id="CHEBI:37565"/>
    </ligand>
</feature>
<evidence type="ECO:0000256" key="5">
    <source>
        <dbReference type="SAM" id="MobiDB-lite"/>
    </source>
</evidence>
<keyword evidence="9" id="KW-1185">Reference proteome</keyword>
<dbReference type="InterPro" id="IPR008280">
    <property type="entry name" value="Tub_FtsZ_C"/>
</dbReference>
<dbReference type="GO" id="GO:0005525">
    <property type="term" value="F:GTP binding"/>
    <property type="evidence" value="ECO:0007669"/>
    <property type="project" value="UniProtKB-UniRule"/>
</dbReference>
<keyword evidence="3 4" id="KW-0342">GTP-binding</keyword>
<feature type="binding site" evidence="4">
    <location>
        <begin position="83"/>
        <end position="87"/>
    </location>
    <ligand>
        <name>GTP</name>
        <dbReference type="ChEBI" id="CHEBI:37565"/>
    </ligand>
</feature>
<feature type="binding site" evidence="4">
    <location>
        <position position="253"/>
    </location>
    <ligand>
        <name>GTP</name>
        <dbReference type="ChEBI" id="CHEBI:37565"/>
    </ligand>
</feature>
<evidence type="ECO:0000313" key="8">
    <source>
        <dbReference type="EMBL" id="EEN82445.1"/>
    </source>
</evidence>
<keyword evidence="2 4" id="KW-0547">Nucleotide-binding</keyword>
<proteinExistence type="inferred from homology"/>
<feature type="region of interest" description="Disordered" evidence="5">
    <location>
        <begin position="1"/>
        <end position="42"/>
    </location>
</feature>
<evidence type="ECO:0000259" key="7">
    <source>
        <dbReference type="SMART" id="SM00865"/>
    </source>
</evidence>
<keyword evidence="4 8" id="KW-0132">Cell division</keyword>
<dbReference type="CDD" id="cd02201">
    <property type="entry name" value="FtsZ_type1"/>
    <property type="match status" value="1"/>
</dbReference>
<comment type="subunit">
    <text evidence="4">Homodimer. Polymerizes to form a dynamic ring structure in a strictly GTP-dependent manner. Interacts directly with several other division proteins.</text>
</comment>
<dbReference type="Pfam" id="PF12327">
    <property type="entry name" value="FtsZ_C"/>
    <property type="match status" value="1"/>
</dbReference>
<dbReference type="InterPro" id="IPR000158">
    <property type="entry name" value="Cell_div_FtsZ"/>
</dbReference>
<dbReference type="SMART" id="SM00865">
    <property type="entry name" value="Tubulin_C"/>
    <property type="match status" value="1"/>
</dbReference>
<dbReference type="PANTHER" id="PTHR30314:SF3">
    <property type="entry name" value="MITOCHONDRIAL DIVISION PROTEIN FSZA"/>
    <property type="match status" value="1"/>
</dbReference>
<gene>
    <name evidence="8" type="primary">ftsz</name>
    <name evidence="4" type="synonym">ftsZ</name>
    <name evidence="8" type="ORF">POREN0001_1672</name>
</gene>
<dbReference type="AlphaFoldDB" id="C3JBD8"/>
<dbReference type="GO" id="GO:0032153">
    <property type="term" value="C:cell division site"/>
    <property type="evidence" value="ECO:0007669"/>
    <property type="project" value="UniProtKB-UniRule"/>
</dbReference>
<accession>C3JBD8</accession>
<protein>
    <recommendedName>
        <fullName evidence="4">Cell division protein FtsZ</fullName>
    </recommendedName>
</protein>
<dbReference type="HAMAP" id="MF_00909">
    <property type="entry name" value="FtsZ"/>
    <property type="match status" value="1"/>
</dbReference>
<keyword evidence="4" id="KW-0131">Cell cycle</keyword>
<comment type="function">
    <text evidence="4">Essential cell division protein that forms a contractile ring structure (Z ring) at the future cell division site. The regulation of the ring assembly controls the timing and the location of cell division. One of the functions of the FtsZ ring is to recruit other cell division proteins to the septum to produce a new cell wall between the dividing cells. Binds GTP and shows GTPase activity.</text>
</comment>
<feature type="domain" description="Tubulin/FtsZ 2-layer sandwich" evidence="7">
    <location>
        <begin position="273"/>
        <end position="397"/>
    </location>
</feature>
<dbReference type="GO" id="GO:0003924">
    <property type="term" value="F:GTPase activity"/>
    <property type="evidence" value="ECO:0007669"/>
    <property type="project" value="UniProtKB-UniRule"/>
</dbReference>
<dbReference type="InterPro" id="IPR045061">
    <property type="entry name" value="FtsZ/CetZ"/>
</dbReference>
<evidence type="ECO:0000256" key="3">
    <source>
        <dbReference type="ARBA" id="ARBA00023134"/>
    </source>
</evidence>
<dbReference type="GO" id="GO:0005737">
    <property type="term" value="C:cytoplasm"/>
    <property type="evidence" value="ECO:0007669"/>
    <property type="project" value="UniProtKB-SubCell"/>
</dbReference>
<organism evidence="8 9">
    <name type="scientific">Porphyromonas endodontalis (strain ATCC 35406 / DSM 24491 / JCM 8526 / CCUG 16442 / BCRC 14492 / NCTC 13058 / HG 370)</name>
    <name type="common">Bacteroides endodontalis</name>
    <dbReference type="NCBI Taxonomy" id="553175"/>
    <lineage>
        <taxon>Bacteria</taxon>
        <taxon>Pseudomonadati</taxon>
        <taxon>Bacteroidota</taxon>
        <taxon>Bacteroidia</taxon>
        <taxon>Bacteroidales</taxon>
        <taxon>Porphyromonadaceae</taxon>
        <taxon>Porphyromonas</taxon>
    </lineage>
</organism>
<dbReference type="Proteomes" id="UP000004295">
    <property type="component" value="Unassembled WGS sequence"/>
</dbReference>
<dbReference type="SUPFAM" id="SSF55307">
    <property type="entry name" value="Tubulin C-terminal domain-like"/>
    <property type="match status" value="1"/>
</dbReference>
<feature type="domain" description="Tubulin/FtsZ GTPase" evidence="6">
    <location>
        <begin position="75"/>
        <end position="271"/>
    </location>
</feature>
<reference evidence="8 9" key="1">
    <citation type="submission" date="2009-04" db="EMBL/GenBank/DDBJ databases">
        <authorList>
            <person name="Sebastian Y."/>
            <person name="Madupu R."/>
            <person name="Durkin A.S."/>
            <person name="Torralba M."/>
            <person name="Methe B."/>
            <person name="Sutton G.G."/>
            <person name="Strausberg R.L."/>
            <person name="Nelson K.E."/>
        </authorList>
    </citation>
    <scope>NUCLEOTIDE SEQUENCE [LARGE SCALE GENOMIC DNA]</scope>
    <source>
        <strain evidence="9">ATCC 35406 / BCRC 14492 / JCM 8526 / NCTC 13058 / HG 370</strain>
    </source>
</reference>
<dbReference type="InterPro" id="IPR003008">
    <property type="entry name" value="Tubulin_FtsZ_GTPase"/>
</dbReference>
<dbReference type="GeneID" id="93366121"/>
<evidence type="ECO:0000256" key="2">
    <source>
        <dbReference type="ARBA" id="ARBA00022741"/>
    </source>
</evidence>
<keyword evidence="4" id="KW-0963">Cytoplasm</keyword>
<dbReference type="InterPro" id="IPR036525">
    <property type="entry name" value="Tubulin/FtsZ_GTPase_sf"/>
</dbReference>
<dbReference type="InterPro" id="IPR024757">
    <property type="entry name" value="FtsZ_C"/>
</dbReference>
<evidence type="ECO:0000313" key="9">
    <source>
        <dbReference type="Proteomes" id="UP000004295"/>
    </source>
</evidence>
<dbReference type="EMBL" id="ACNN01000026">
    <property type="protein sequence ID" value="EEN82445.1"/>
    <property type="molecule type" value="Genomic_DNA"/>
</dbReference>
<feature type="binding site" evidence="4">
    <location>
        <position position="208"/>
    </location>
    <ligand>
        <name>GTP</name>
        <dbReference type="ChEBI" id="CHEBI:37565"/>
    </ligand>
</feature>
<comment type="caution">
    <text evidence="8">The sequence shown here is derived from an EMBL/GenBank/DDBJ whole genome shotgun (WGS) entry which is preliminary data.</text>
</comment>
<comment type="similarity">
    <text evidence="1 4">Belongs to the FtsZ family.</text>
</comment>
<evidence type="ECO:0000256" key="4">
    <source>
        <dbReference type="HAMAP-Rule" id="MF_00909"/>
    </source>
</evidence>
<dbReference type="GO" id="GO:0043093">
    <property type="term" value="P:FtsZ-dependent cytokinesis"/>
    <property type="evidence" value="ECO:0007669"/>
    <property type="project" value="UniProtKB-UniRule"/>
</dbReference>
<feature type="compositionally biased region" description="Basic and acidic residues" evidence="5">
    <location>
        <begin position="1"/>
        <end position="19"/>
    </location>
</feature>
<dbReference type="SMART" id="SM00864">
    <property type="entry name" value="Tubulin"/>
    <property type="match status" value="1"/>
</dbReference>
<dbReference type="SUPFAM" id="SSF52490">
    <property type="entry name" value="Tubulin nucleotide-binding domain-like"/>
    <property type="match status" value="1"/>
</dbReference>
<sequence length="513" mass="55959">MFPEDNKDINDTPLKRSEEGFSIEFDVNSDNASETPTPAPAQANASRDLMEEHEEVLKGGLPFDLLTTSMAERKPIKIVGIGGGGGNAAEHMYLEGVEGVSYLILNTDVQQLNDNKIPHKIVLGENVTRGLGAGDTPEIARQAAQESANKIREALRDGNTEMVFITAGMGGGTGTGAAHVVANIAKKELGLLTVAIVTIPFAFEGSHKIIKALEAVEKLKEEVDSILIVNNERLRQYNAAQKNSFTKSLYIGDTAVSKAASSISDLIINPGYINLDFNDVKKTLNNGGVAIISTGIASGEDRLKKAIDDALSSPVLNNNDITQAKRVLIAIAHAPDNDEDPTYNFQTEELDALNDFTSGMQDYKLIPGFYEDKSLKENLRVTILASGFDLSATIESANLGDPIAKSELLQRHKNQQQLINKYYEGTQSVDNFNRKLRGHLNLPFILKEEELDDDEFINALLKTPAYNRNHEELESLRKLRNPDMTGGENKASGFSGTNTIDDKPLVSNVIDFD</sequence>
<evidence type="ECO:0000259" key="6">
    <source>
        <dbReference type="SMART" id="SM00864"/>
    </source>
</evidence>
<dbReference type="Gene3D" id="3.40.50.1440">
    <property type="entry name" value="Tubulin/FtsZ, GTPase domain"/>
    <property type="match status" value="1"/>
</dbReference>
<dbReference type="RefSeq" id="WP_004334282.1">
    <property type="nucleotide sequence ID" value="NZ_ACNN01000026.1"/>
</dbReference>
<dbReference type="PANTHER" id="PTHR30314">
    <property type="entry name" value="CELL DIVISION PROTEIN FTSZ-RELATED"/>
    <property type="match status" value="1"/>
</dbReference>
<comment type="subcellular location">
    <subcellularLocation>
        <location evidence="4">Cytoplasm</location>
    </subcellularLocation>
    <text evidence="4">Assembles at midcell at the inner surface of the cytoplasmic membrane.</text>
</comment>
<dbReference type="InterPro" id="IPR018316">
    <property type="entry name" value="Tubulin/FtsZ_2-layer-sand-dom"/>
</dbReference>
<name>C3JBD8_POREA</name>
<dbReference type="eggNOG" id="COG0206">
    <property type="taxonomic scope" value="Bacteria"/>
</dbReference>
<dbReference type="PRINTS" id="PR00423">
    <property type="entry name" value="CELLDVISFTSZ"/>
</dbReference>